<name>A0A9W8GZK2_9FUNG</name>
<dbReference type="EMBL" id="JANBUH010000235">
    <property type="protein sequence ID" value="KAJ2752924.1"/>
    <property type="molecule type" value="Genomic_DNA"/>
</dbReference>
<reference evidence="1" key="1">
    <citation type="submission" date="2022-07" db="EMBL/GenBank/DDBJ databases">
        <title>Phylogenomic reconstructions and comparative analyses of Kickxellomycotina fungi.</title>
        <authorList>
            <person name="Reynolds N.K."/>
            <person name="Stajich J.E."/>
            <person name="Barry K."/>
            <person name="Grigoriev I.V."/>
            <person name="Crous P."/>
            <person name="Smith M.E."/>
        </authorList>
    </citation>
    <scope>NUCLEOTIDE SEQUENCE</scope>
    <source>
        <strain evidence="1">BCRC 34297</strain>
    </source>
</reference>
<comment type="caution">
    <text evidence="1">The sequence shown here is derived from an EMBL/GenBank/DDBJ whole genome shotgun (WGS) entry which is preliminary data.</text>
</comment>
<proteinExistence type="predicted"/>
<evidence type="ECO:0000313" key="2">
    <source>
        <dbReference type="Proteomes" id="UP001140011"/>
    </source>
</evidence>
<sequence>MYSTPLRLSARSIKRAVTPIRPSFHVFKMAPMSGVRMYTKTEIYTESAAELNPIEFLKYLQSNKERELREFLSEESEMLACESFNVDPDVPFSKAPAAKPSSKAVNEEFAKQIHDLLNPSYGSA</sequence>
<gene>
    <name evidence="1" type="ORF">GGI19_003498</name>
</gene>
<keyword evidence="2" id="KW-1185">Reference proteome</keyword>
<accession>A0A9W8GZK2</accession>
<protein>
    <submittedName>
        <fullName evidence="1">Uncharacterized protein</fullName>
    </submittedName>
</protein>
<dbReference type="AlphaFoldDB" id="A0A9W8GZK2"/>
<dbReference type="Proteomes" id="UP001140011">
    <property type="component" value="Unassembled WGS sequence"/>
</dbReference>
<evidence type="ECO:0000313" key="1">
    <source>
        <dbReference type="EMBL" id="KAJ2752924.1"/>
    </source>
</evidence>
<organism evidence="1 2">
    <name type="scientific">Coemansia pectinata</name>
    <dbReference type="NCBI Taxonomy" id="1052879"/>
    <lineage>
        <taxon>Eukaryota</taxon>
        <taxon>Fungi</taxon>
        <taxon>Fungi incertae sedis</taxon>
        <taxon>Zoopagomycota</taxon>
        <taxon>Kickxellomycotina</taxon>
        <taxon>Kickxellomycetes</taxon>
        <taxon>Kickxellales</taxon>
        <taxon>Kickxellaceae</taxon>
        <taxon>Coemansia</taxon>
    </lineage>
</organism>
<dbReference type="OrthoDB" id="5569948at2759"/>